<keyword evidence="6 12" id="KW-1133">Transmembrane helix</keyword>
<feature type="transmembrane region" description="Helical" evidence="12">
    <location>
        <begin position="91"/>
        <end position="114"/>
    </location>
</feature>
<evidence type="ECO:0000256" key="2">
    <source>
        <dbReference type="ARBA" id="ARBA00006434"/>
    </source>
</evidence>
<comment type="caution">
    <text evidence="13">The sequence shown here is derived from an EMBL/GenBank/DDBJ whole genome shotgun (WGS) entry which is preliminary data.</text>
</comment>
<evidence type="ECO:0000256" key="4">
    <source>
        <dbReference type="ARBA" id="ARBA00022475"/>
    </source>
</evidence>
<dbReference type="PROSITE" id="PS50283">
    <property type="entry name" value="NA_SOLUT_SYMP_3"/>
    <property type="match status" value="1"/>
</dbReference>
<evidence type="ECO:0000313" key="13">
    <source>
        <dbReference type="EMBL" id="KAK7603215.1"/>
    </source>
</evidence>
<accession>A0AAN9YA79</accession>
<evidence type="ECO:0000256" key="3">
    <source>
        <dbReference type="ARBA" id="ARBA00022448"/>
    </source>
</evidence>
<evidence type="ECO:0000256" key="9">
    <source>
        <dbReference type="ARBA" id="ARBA00023136"/>
    </source>
</evidence>
<feature type="transmembrane region" description="Helical" evidence="12">
    <location>
        <begin position="448"/>
        <end position="471"/>
    </location>
</feature>
<organism evidence="13 14">
    <name type="scientific">Parthenolecanium corni</name>
    <dbReference type="NCBI Taxonomy" id="536013"/>
    <lineage>
        <taxon>Eukaryota</taxon>
        <taxon>Metazoa</taxon>
        <taxon>Ecdysozoa</taxon>
        <taxon>Arthropoda</taxon>
        <taxon>Hexapoda</taxon>
        <taxon>Insecta</taxon>
        <taxon>Pterygota</taxon>
        <taxon>Neoptera</taxon>
        <taxon>Paraneoptera</taxon>
        <taxon>Hemiptera</taxon>
        <taxon>Sternorrhyncha</taxon>
        <taxon>Coccoidea</taxon>
        <taxon>Coccidae</taxon>
        <taxon>Parthenolecanium</taxon>
    </lineage>
</organism>
<evidence type="ECO:0000256" key="5">
    <source>
        <dbReference type="ARBA" id="ARBA00022692"/>
    </source>
</evidence>
<keyword evidence="4" id="KW-1003">Cell membrane</keyword>
<dbReference type="Gene3D" id="1.20.1730.10">
    <property type="entry name" value="Sodium/glucose cotransporter"/>
    <property type="match status" value="1"/>
</dbReference>
<dbReference type="AlphaFoldDB" id="A0AAN9YA79"/>
<evidence type="ECO:0000256" key="11">
    <source>
        <dbReference type="RuleBase" id="RU362091"/>
    </source>
</evidence>
<gene>
    <name evidence="13" type="ORF">V9T40_003214</name>
</gene>
<evidence type="ECO:0000256" key="8">
    <source>
        <dbReference type="ARBA" id="ARBA00023065"/>
    </source>
</evidence>
<sequence length="603" mass="66457">MNESILTSPETVINKFNWIEYSVLSILLGFSVLIGLYYGCVKKNQNTEYEYMWGSKSMKVFPIGLSLIISHISGVTLLGVPAEVYDHGTQYLTICSTFLLIIYVTNEVYIPVFYPLQLNSIYEYLELRFSRSVRIVASAIFATSIVLHTPVVVYIPALAVEKVIGVPTEIFVPVICFICIFYTSIGGLKTVVWTDAFQGFFTLGSVITVIIIGIKDIGGYEKLWAINEVGQRIEFLNMNPSLLARNTFYTVVIGGFFQMLASIATHPGSIQRFMALPTIRAAKQSVMIYGFGLVIIKVLAVLVGLNIYAKYHLCDPVSAGLLKNSGKLVPHYVQEIASSFPGLTGIFIAGLISAALSTMSAGLNTLAGTLYEDFFSHYMSEKSKSIKASFILKMTVVSTGCIIILMVYIVQKLGSVLQVAISLHGITQGSIMAVFTMGVLYPRANKTGALWGMVASLITMTVIVTNAQLALATGHLKFATKPMQTSGSNCTINIHDMNSTDRLAGLVQVTDVVYADKNVFHGFLLSYMYYTAFGTFVGMVVGIIVSWLTNEPEHLQQLNPELITPLMRRFLPKKKNSHIEHLADEGYRSVAQEEDAKIRNGYD</sequence>
<dbReference type="PANTHER" id="PTHR42985:SF21">
    <property type="entry name" value="SODIUM-DEPENDENT MULTIVITAMIN TRANSPORTER-LIKE PROTEIN"/>
    <property type="match status" value="1"/>
</dbReference>
<feature type="transmembrane region" description="Helical" evidence="12">
    <location>
        <begin position="416"/>
        <end position="441"/>
    </location>
</feature>
<feature type="transmembrane region" description="Helical" evidence="12">
    <location>
        <begin position="60"/>
        <end position="79"/>
    </location>
</feature>
<feature type="transmembrane region" description="Helical" evidence="12">
    <location>
        <begin position="390"/>
        <end position="410"/>
    </location>
</feature>
<reference evidence="13 14" key="1">
    <citation type="submission" date="2024-03" db="EMBL/GenBank/DDBJ databases">
        <title>Adaptation during the transition from Ophiocordyceps entomopathogen to insect associate is accompanied by gene loss and intensified selection.</title>
        <authorList>
            <person name="Ward C.M."/>
            <person name="Onetto C.A."/>
            <person name="Borneman A.R."/>
        </authorList>
    </citation>
    <scope>NUCLEOTIDE SEQUENCE [LARGE SCALE GENOMIC DNA]</scope>
    <source>
        <strain evidence="13">AWRI1</strain>
        <tissue evidence="13">Single Adult Female</tissue>
    </source>
</reference>
<name>A0AAN9YA79_9HEMI</name>
<dbReference type="Proteomes" id="UP001367676">
    <property type="component" value="Unassembled WGS sequence"/>
</dbReference>
<evidence type="ECO:0008006" key="15">
    <source>
        <dbReference type="Google" id="ProtNLM"/>
    </source>
</evidence>
<feature type="transmembrane region" description="Helical" evidence="12">
    <location>
        <begin position="18"/>
        <end position="39"/>
    </location>
</feature>
<dbReference type="NCBIfam" id="TIGR00813">
    <property type="entry name" value="sss"/>
    <property type="match status" value="1"/>
</dbReference>
<keyword evidence="10" id="KW-0739">Sodium transport</keyword>
<dbReference type="GO" id="GO:0006814">
    <property type="term" value="P:sodium ion transport"/>
    <property type="evidence" value="ECO:0007669"/>
    <property type="project" value="UniProtKB-KW"/>
</dbReference>
<evidence type="ECO:0000313" key="14">
    <source>
        <dbReference type="Proteomes" id="UP001367676"/>
    </source>
</evidence>
<dbReference type="EMBL" id="JBBCAQ010000006">
    <property type="protein sequence ID" value="KAK7603215.1"/>
    <property type="molecule type" value="Genomic_DNA"/>
</dbReference>
<feature type="transmembrane region" description="Helical" evidence="12">
    <location>
        <begin position="247"/>
        <end position="265"/>
    </location>
</feature>
<dbReference type="InterPro" id="IPR001734">
    <property type="entry name" value="Na/solute_symporter"/>
</dbReference>
<dbReference type="InterPro" id="IPR038377">
    <property type="entry name" value="Na/Glc_symporter_sf"/>
</dbReference>
<keyword evidence="7" id="KW-0915">Sodium</keyword>
<keyword evidence="9 12" id="KW-0472">Membrane</keyword>
<dbReference type="GO" id="GO:0015293">
    <property type="term" value="F:symporter activity"/>
    <property type="evidence" value="ECO:0007669"/>
    <property type="project" value="TreeGrafter"/>
</dbReference>
<dbReference type="InterPro" id="IPR051163">
    <property type="entry name" value="Sodium:Solute_Symporter_SSF"/>
</dbReference>
<feature type="transmembrane region" description="Helical" evidence="12">
    <location>
        <begin position="527"/>
        <end position="548"/>
    </location>
</feature>
<comment type="subcellular location">
    <subcellularLocation>
        <location evidence="1">Cell membrane</location>
        <topology evidence="1">Multi-pass membrane protein</topology>
    </subcellularLocation>
</comment>
<feature type="transmembrane region" description="Helical" evidence="12">
    <location>
        <begin position="135"/>
        <end position="157"/>
    </location>
</feature>
<keyword evidence="14" id="KW-1185">Reference proteome</keyword>
<proteinExistence type="inferred from homology"/>
<feature type="transmembrane region" description="Helical" evidence="12">
    <location>
        <begin position="346"/>
        <end position="370"/>
    </location>
</feature>
<keyword evidence="8" id="KW-0406">Ion transport</keyword>
<evidence type="ECO:0000256" key="6">
    <source>
        <dbReference type="ARBA" id="ARBA00022989"/>
    </source>
</evidence>
<keyword evidence="5 12" id="KW-0812">Transmembrane</keyword>
<dbReference type="Pfam" id="PF00474">
    <property type="entry name" value="SSF"/>
    <property type="match status" value="1"/>
</dbReference>
<evidence type="ECO:0000256" key="7">
    <source>
        <dbReference type="ARBA" id="ARBA00023053"/>
    </source>
</evidence>
<keyword evidence="3" id="KW-0813">Transport</keyword>
<evidence type="ECO:0000256" key="10">
    <source>
        <dbReference type="ARBA" id="ARBA00023201"/>
    </source>
</evidence>
<comment type="similarity">
    <text evidence="2 11">Belongs to the sodium:solute symporter (SSF) (TC 2.A.21) family.</text>
</comment>
<feature type="transmembrane region" description="Helical" evidence="12">
    <location>
        <begin position="163"/>
        <end position="184"/>
    </location>
</feature>
<evidence type="ECO:0000256" key="12">
    <source>
        <dbReference type="SAM" id="Phobius"/>
    </source>
</evidence>
<evidence type="ECO:0000256" key="1">
    <source>
        <dbReference type="ARBA" id="ARBA00004651"/>
    </source>
</evidence>
<dbReference type="GO" id="GO:0005886">
    <property type="term" value="C:plasma membrane"/>
    <property type="evidence" value="ECO:0007669"/>
    <property type="project" value="UniProtKB-SubCell"/>
</dbReference>
<dbReference type="PANTHER" id="PTHR42985">
    <property type="entry name" value="SODIUM-COUPLED MONOCARBOXYLATE TRANSPORTER"/>
    <property type="match status" value="1"/>
</dbReference>
<dbReference type="CDD" id="cd11492">
    <property type="entry name" value="SLC5sbd_NIS-SMVT"/>
    <property type="match status" value="1"/>
</dbReference>
<protein>
    <recommendedName>
        <fullName evidence="15">Sodium-coupled monocarboxylate transporter 1</fullName>
    </recommendedName>
</protein>
<feature type="transmembrane region" description="Helical" evidence="12">
    <location>
        <begin position="196"/>
        <end position="214"/>
    </location>
</feature>
<feature type="transmembrane region" description="Helical" evidence="12">
    <location>
        <begin position="286"/>
        <end position="309"/>
    </location>
</feature>